<dbReference type="Pfam" id="PF00067">
    <property type="entry name" value="p450"/>
    <property type="match status" value="1"/>
</dbReference>
<keyword evidence="5 13" id="KW-0349">Heme</keyword>
<name>M2Y617_DOTSN</name>
<dbReference type="STRING" id="675120.M2Y617"/>
<organism evidence="15 16">
    <name type="scientific">Dothistroma septosporum (strain NZE10 / CBS 128990)</name>
    <name type="common">Red band needle blight fungus</name>
    <name type="synonym">Mycosphaerella pini</name>
    <dbReference type="NCBI Taxonomy" id="675120"/>
    <lineage>
        <taxon>Eukaryota</taxon>
        <taxon>Fungi</taxon>
        <taxon>Dikarya</taxon>
        <taxon>Ascomycota</taxon>
        <taxon>Pezizomycotina</taxon>
        <taxon>Dothideomycetes</taxon>
        <taxon>Dothideomycetidae</taxon>
        <taxon>Mycosphaerellales</taxon>
        <taxon>Mycosphaerellaceae</taxon>
        <taxon>Dothistroma</taxon>
    </lineage>
</organism>
<comment type="subcellular location">
    <subcellularLocation>
        <location evidence="2">Membrane</location>
    </subcellularLocation>
</comment>
<evidence type="ECO:0000256" key="9">
    <source>
        <dbReference type="ARBA" id="ARBA00023002"/>
    </source>
</evidence>
<dbReference type="PRINTS" id="PR00385">
    <property type="entry name" value="P450"/>
</dbReference>
<keyword evidence="11" id="KW-0503">Monooxygenase</keyword>
<dbReference type="GO" id="GO:0020037">
    <property type="term" value="F:heme binding"/>
    <property type="evidence" value="ECO:0007669"/>
    <property type="project" value="InterPro"/>
</dbReference>
<evidence type="ECO:0000256" key="13">
    <source>
        <dbReference type="PIRSR" id="PIRSR602401-1"/>
    </source>
</evidence>
<reference evidence="16" key="1">
    <citation type="journal article" date="2012" name="PLoS Genet.">
        <title>The genomes of the fungal plant pathogens Cladosporium fulvum and Dothistroma septosporum reveal adaptation to different hosts and lifestyles but also signatures of common ancestry.</title>
        <authorList>
            <person name="de Wit P.J.G.M."/>
            <person name="van der Burgt A."/>
            <person name="Oekmen B."/>
            <person name="Stergiopoulos I."/>
            <person name="Abd-Elsalam K.A."/>
            <person name="Aerts A.L."/>
            <person name="Bahkali A.H."/>
            <person name="Beenen H.G."/>
            <person name="Chettri P."/>
            <person name="Cox M.P."/>
            <person name="Datema E."/>
            <person name="de Vries R.P."/>
            <person name="Dhillon B."/>
            <person name="Ganley A.R."/>
            <person name="Griffiths S.A."/>
            <person name="Guo Y."/>
            <person name="Hamelin R.C."/>
            <person name="Henrissat B."/>
            <person name="Kabir M.S."/>
            <person name="Jashni M.K."/>
            <person name="Kema G."/>
            <person name="Klaubauf S."/>
            <person name="Lapidus A."/>
            <person name="Levasseur A."/>
            <person name="Lindquist E."/>
            <person name="Mehrabi R."/>
            <person name="Ohm R.A."/>
            <person name="Owen T.J."/>
            <person name="Salamov A."/>
            <person name="Schwelm A."/>
            <person name="Schijlen E."/>
            <person name="Sun H."/>
            <person name="van den Burg H.A."/>
            <person name="van Ham R.C.H.J."/>
            <person name="Zhang S."/>
            <person name="Goodwin S.B."/>
            <person name="Grigoriev I.V."/>
            <person name="Collemare J."/>
            <person name="Bradshaw R.E."/>
        </authorList>
    </citation>
    <scope>NUCLEOTIDE SEQUENCE [LARGE SCALE GENOMIC DNA]</scope>
    <source>
        <strain evidence="16">NZE10 / CBS 128990</strain>
    </source>
</reference>
<keyword evidence="12 14" id="KW-0472">Membrane</keyword>
<dbReference type="GO" id="GO:0005506">
    <property type="term" value="F:iron ion binding"/>
    <property type="evidence" value="ECO:0007669"/>
    <property type="project" value="InterPro"/>
</dbReference>
<dbReference type="InterPro" id="IPR036396">
    <property type="entry name" value="Cyt_P450_sf"/>
</dbReference>
<dbReference type="Gene3D" id="1.10.630.10">
    <property type="entry name" value="Cytochrome P450"/>
    <property type="match status" value="1"/>
</dbReference>
<dbReference type="GO" id="GO:0004497">
    <property type="term" value="F:monooxygenase activity"/>
    <property type="evidence" value="ECO:0007669"/>
    <property type="project" value="UniProtKB-KW"/>
</dbReference>
<sequence length="543" mass="61139">MAAPNISVATASLTAFAVGTAAFWGYFHRAETHMYAFTYLNSFLAAYVAFAVYLCQVSLLDIPSAAALSTSAAAAFLAGAYGNCILFRLFLNPLNKFPGPYNARISDFWLSAQLGNSDGYYWLQKMHKKHGKFLRIGSNSLSIIDPDAMELSYGAKSKVTKAIWYDNDKPLTSMHTSRDRGLHDRRRRVWAPAFSEKALRDYEIEIQKFNTKLIDQIGKHNGKPVNVTKWFNLFSFDAMGLLAFGRDYGMLDTGEKPHALEMLDEGMQPLAYRLPSWFFRMLTQIPGLSAGYQKFVNFCISELTWRVKHAGEKKRDSDIMGWLLKAYKDVPNPEADTMLQADARLIIVAGSDTTAATFTYLFYHLASDPAQVKKLREEVDAKTQGDWQESDIRGCNHLNGCINEALRLHPPVPSGLNRLTPPEGMKVGDTWVPGNVTFITPQYVMGRDENIYTDADSFIPERWYSEAEKIKHKDAFAPFSMGPYGCIGKNLALMELRTLTTRLVQTYDIKLAPGEDGFKLMNKTKDHFTVDLGDVEIVFTTRK</sequence>
<accession>M2Y617</accession>
<evidence type="ECO:0000313" key="16">
    <source>
        <dbReference type="Proteomes" id="UP000016933"/>
    </source>
</evidence>
<evidence type="ECO:0000256" key="1">
    <source>
        <dbReference type="ARBA" id="ARBA00001971"/>
    </source>
</evidence>
<dbReference type="InterPro" id="IPR001128">
    <property type="entry name" value="Cyt_P450"/>
</dbReference>
<dbReference type="InterPro" id="IPR050121">
    <property type="entry name" value="Cytochrome_P450_monoxygenase"/>
</dbReference>
<evidence type="ECO:0000256" key="11">
    <source>
        <dbReference type="ARBA" id="ARBA00023033"/>
    </source>
</evidence>
<protein>
    <submittedName>
        <fullName evidence="15">Cytochrome p450-like protein</fullName>
    </submittedName>
</protein>
<dbReference type="SUPFAM" id="SSF48264">
    <property type="entry name" value="Cytochrome P450"/>
    <property type="match status" value="1"/>
</dbReference>
<dbReference type="PANTHER" id="PTHR24305:SF112">
    <property type="entry name" value="L-ORNITHINE-N5-MONOOXYGENASE (EUROFUNG)"/>
    <property type="match status" value="1"/>
</dbReference>
<evidence type="ECO:0000313" key="15">
    <source>
        <dbReference type="EMBL" id="EME43699.1"/>
    </source>
</evidence>
<evidence type="ECO:0000256" key="7">
    <source>
        <dbReference type="ARBA" id="ARBA00022723"/>
    </source>
</evidence>
<dbReference type="eggNOG" id="KOG0157">
    <property type="taxonomic scope" value="Eukaryota"/>
</dbReference>
<dbReference type="InterPro" id="IPR002401">
    <property type="entry name" value="Cyt_P450_E_grp-I"/>
</dbReference>
<dbReference type="PANTHER" id="PTHR24305">
    <property type="entry name" value="CYTOCHROME P450"/>
    <property type="match status" value="1"/>
</dbReference>
<evidence type="ECO:0000256" key="14">
    <source>
        <dbReference type="SAM" id="Phobius"/>
    </source>
</evidence>
<keyword evidence="9" id="KW-0560">Oxidoreductase</keyword>
<keyword evidence="8 14" id="KW-1133">Transmembrane helix</keyword>
<feature type="transmembrane region" description="Helical" evidence="14">
    <location>
        <begin position="65"/>
        <end position="91"/>
    </location>
</feature>
<dbReference type="OrthoDB" id="6692864at2759"/>
<feature type="transmembrane region" description="Helical" evidence="14">
    <location>
        <begin position="39"/>
        <end position="59"/>
    </location>
</feature>
<dbReference type="PRINTS" id="PR00463">
    <property type="entry name" value="EP450I"/>
</dbReference>
<feature type="transmembrane region" description="Helical" evidence="14">
    <location>
        <begin position="6"/>
        <end position="27"/>
    </location>
</feature>
<dbReference type="CDD" id="cd11061">
    <property type="entry name" value="CYP67-like"/>
    <property type="match status" value="1"/>
</dbReference>
<reference evidence="15 16" key="2">
    <citation type="journal article" date="2012" name="PLoS Pathog.">
        <title>Diverse lifestyles and strategies of plant pathogenesis encoded in the genomes of eighteen Dothideomycetes fungi.</title>
        <authorList>
            <person name="Ohm R.A."/>
            <person name="Feau N."/>
            <person name="Henrissat B."/>
            <person name="Schoch C.L."/>
            <person name="Horwitz B.A."/>
            <person name="Barry K.W."/>
            <person name="Condon B.J."/>
            <person name="Copeland A.C."/>
            <person name="Dhillon B."/>
            <person name="Glaser F."/>
            <person name="Hesse C.N."/>
            <person name="Kosti I."/>
            <person name="LaButti K."/>
            <person name="Lindquist E.A."/>
            <person name="Lucas S."/>
            <person name="Salamov A.A."/>
            <person name="Bradshaw R.E."/>
            <person name="Ciuffetti L."/>
            <person name="Hamelin R.C."/>
            <person name="Kema G.H.J."/>
            <person name="Lawrence C."/>
            <person name="Scott J.A."/>
            <person name="Spatafora J.W."/>
            <person name="Turgeon B.G."/>
            <person name="de Wit P.J.G.M."/>
            <person name="Zhong S."/>
            <person name="Goodwin S.B."/>
            <person name="Grigoriev I.V."/>
        </authorList>
    </citation>
    <scope>NUCLEOTIDE SEQUENCE [LARGE SCALE GENOMIC DNA]</scope>
    <source>
        <strain evidence="16">NZE10 / CBS 128990</strain>
    </source>
</reference>
<evidence type="ECO:0000256" key="5">
    <source>
        <dbReference type="ARBA" id="ARBA00022617"/>
    </source>
</evidence>
<evidence type="ECO:0000256" key="2">
    <source>
        <dbReference type="ARBA" id="ARBA00004370"/>
    </source>
</evidence>
<evidence type="ECO:0000256" key="12">
    <source>
        <dbReference type="ARBA" id="ARBA00023136"/>
    </source>
</evidence>
<evidence type="ECO:0000256" key="3">
    <source>
        <dbReference type="ARBA" id="ARBA00004685"/>
    </source>
</evidence>
<comment type="similarity">
    <text evidence="4">Belongs to the cytochrome P450 family.</text>
</comment>
<dbReference type="FunFam" id="1.10.630.10:FF:000063">
    <property type="entry name" value="Cytochrome P450 monooxygenase"/>
    <property type="match status" value="1"/>
</dbReference>
<dbReference type="EMBL" id="KB446540">
    <property type="protein sequence ID" value="EME43699.1"/>
    <property type="molecule type" value="Genomic_DNA"/>
</dbReference>
<evidence type="ECO:0000256" key="8">
    <source>
        <dbReference type="ARBA" id="ARBA00022989"/>
    </source>
</evidence>
<keyword evidence="16" id="KW-1185">Reference proteome</keyword>
<dbReference type="HOGENOM" id="CLU_001570_14_10_1"/>
<evidence type="ECO:0000256" key="6">
    <source>
        <dbReference type="ARBA" id="ARBA00022692"/>
    </source>
</evidence>
<keyword evidence="7 13" id="KW-0479">Metal-binding</keyword>
<evidence type="ECO:0000256" key="10">
    <source>
        <dbReference type="ARBA" id="ARBA00023004"/>
    </source>
</evidence>
<feature type="binding site" description="axial binding residue" evidence="13">
    <location>
        <position position="486"/>
    </location>
    <ligand>
        <name>heme</name>
        <dbReference type="ChEBI" id="CHEBI:30413"/>
    </ligand>
    <ligandPart>
        <name>Fe</name>
        <dbReference type="ChEBI" id="CHEBI:18248"/>
    </ligandPart>
</feature>
<dbReference type="Proteomes" id="UP000016933">
    <property type="component" value="Unassembled WGS sequence"/>
</dbReference>
<dbReference type="GO" id="GO:0016020">
    <property type="term" value="C:membrane"/>
    <property type="evidence" value="ECO:0007669"/>
    <property type="project" value="UniProtKB-SubCell"/>
</dbReference>
<proteinExistence type="inferred from homology"/>
<dbReference type="AlphaFoldDB" id="M2Y617"/>
<keyword evidence="6 14" id="KW-0812">Transmembrane</keyword>
<comment type="pathway">
    <text evidence="3">Mycotoxin biosynthesis.</text>
</comment>
<keyword evidence="10 13" id="KW-0408">Iron</keyword>
<dbReference type="GO" id="GO:1902181">
    <property type="term" value="P:verruculogen biosynthetic process"/>
    <property type="evidence" value="ECO:0007669"/>
    <property type="project" value="UniProtKB-ARBA"/>
</dbReference>
<dbReference type="GO" id="GO:0016705">
    <property type="term" value="F:oxidoreductase activity, acting on paired donors, with incorporation or reduction of molecular oxygen"/>
    <property type="evidence" value="ECO:0007669"/>
    <property type="project" value="InterPro"/>
</dbReference>
<gene>
    <name evidence="15" type="primary">cyp5</name>
    <name evidence="15" type="ORF">DOTSEDRAFT_72901</name>
</gene>
<dbReference type="OMA" id="ELTWRVK"/>
<evidence type="ECO:0000256" key="4">
    <source>
        <dbReference type="ARBA" id="ARBA00010617"/>
    </source>
</evidence>
<comment type="cofactor">
    <cofactor evidence="1 13">
        <name>heme</name>
        <dbReference type="ChEBI" id="CHEBI:30413"/>
    </cofactor>
</comment>